<dbReference type="Proteomes" id="UP001431449">
    <property type="component" value="Unassembled WGS sequence"/>
</dbReference>
<dbReference type="RefSeq" id="WP_248211680.1">
    <property type="nucleotide sequence ID" value="NZ_JALNMH010000025.1"/>
</dbReference>
<protein>
    <recommendedName>
        <fullName evidence="1">Transposase IS200-like domain-containing protein</fullName>
    </recommendedName>
</protein>
<dbReference type="SUPFAM" id="SSF143422">
    <property type="entry name" value="Transposase IS200-like"/>
    <property type="match status" value="1"/>
</dbReference>
<dbReference type="Gene3D" id="3.30.70.1290">
    <property type="entry name" value="Transposase IS200-like"/>
    <property type="match status" value="1"/>
</dbReference>
<evidence type="ECO:0000313" key="3">
    <source>
        <dbReference type="Proteomes" id="UP001431449"/>
    </source>
</evidence>
<proteinExistence type="predicted"/>
<name>A0ABT0GM38_9GAMM</name>
<dbReference type="EMBL" id="JALNMH010000025">
    <property type="protein sequence ID" value="MCK7595612.1"/>
    <property type="molecule type" value="Genomic_DNA"/>
</dbReference>
<sequence>MGYPRSLLVSPGAPGTFHCVSRCVRRAFLCGRDPLSGRCFDHRKDWIEARLHELAGVFSISVLAYAVMSNHVHVALRVEPEHAASWSDEEVAERWVRLFPARVDGVIDREACRRKAWVLTGNAERISLLRQRLADLSWFMRCLSEPLARLANGEDRCTGRFWEGRFRCQALLDDEAVLACMAYVDLNPVRAGVADDLPGSAYTSIKQRLGKSHDRGESPLREVAGPAAIGFLPISEQDYIRLVDWAGRQLAPGKRGVIDECAPPVLPARLDPNAWLAKVSGIESRFCRAIGSARALLDKAQEIGQRWLMVRRVARLPM</sequence>
<evidence type="ECO:0000313" key="2">
    <source>
        <dbReference type="EMBL" id="MCK7595612.1"/>
    </source>
</evidence>
<organism evidence="2 3">
    <name type="scientific">Pseudomarimonas salicorniae</name>
    <dbReference type="NCBI Taxonomy" id="2933270"/>
    <lineage>
        <taxon>Bacteria</taxon>
        <taxon>Pseudomonadati</taxon>
        <taxon>Pseudomonadota</taxon>
        <taxon>Gammaproteobacteria</taxon>
        <taxon>Lysobacterales</taxon>
        <taxon>Lysobacteraceae</taxon>
        <taxon>Pseudomarimonas</taxon>
    </lineage>
</organism>
<reference evidence="2" key="1">
    <citation type="submission" date="2022-04" db="EMBL/GenBank/DDBJ databases">
        <title>Lysobacter sp. CAU 1642 isolated from sea sand.</title>
        <authorList>
            <person name="Kim W."/>
        </authorList>
    </citation>
    <scope>NUCLEOTIDE SEQUENCE</scope>
    <source>
        <strain evidence="2">CAU 1642</strain>
    </source>
</reference>
<keyword evidence="3" id="KW-1185">Reference proteome</keyword>
<dbReference type="SMART" id="SM01321">
    <property type="entry name" value="Y1_Tnp"/>
    <property type="match status" value="1"/>
</dbReference>
<dbReference type="InterPro" id="IPR036515">
    <property type="entry name" value="Transposase_17_sf"/>
</dbReference>
<gene>
    <name evidence="2" type="ORF">M0G41_18345</name>
</gene>
<evidence type="ECO:0000259" key="1">
    <source>
        <dbReference type="SMART" id="SM01321"/>
    </source>
</evidence>
<dbReference type="InterPro" id="IPR002686">
    <property type="entry name" value="Transposase_17"/>
</dbReference>
<dbReference type="PANTHER" id="PTHR34322">
    <property type="entry name" value="TRANSPOSASE, Y1_TNP DOMAIN-CONTAINING"/>
    <property type="match status" value="1"/>
</dbReference>
<feature type="domain" description="Transposase IS200-like" evidence="1">
    <location>
        <begin position="13"/>
        <end position="187"/>
    </location>
</feature>
<comment type="caution">
    <text evidence="2">The sequence shown here is derived from an EMBL/GenBank/DDBJ whole genome shotgun (WGS) entry which is preliminary data.</text>
</comment>
<dbReference type="PANTHER" id="PTHR34322:SF2">
    <property type="entry name" value="TRANSPOSASE IS200-LIKE DOMAIN-CONTAINING PROTEIN"/>
    <property type="match status" value="1"/>
</dbReference>
<accession>A0ABT0GM38</accession>